<dbReference type="GO" id="GO:0042744">
    <property type="term" value="P:hydrogen peroxide catabolic process"/>
    <property type="evidence" value="ECO:0007669"/>
    <property type="project" value="UniProtKB-KW"/>
</dbReference>
<dbReference type="GO" id="GO:0006979">
    <property type="term" value="P:response to oxidative stress"/>
    <property type="evidence" value="ECO:0007669"/>
    <property type="project" value="UniProtKB-UniRule"/>
</dbReference>
<comment type="cofactor">
    <cofactor evidence="13 16">
        <name>Ca(2+)</name>
        <dbReference type="ChEBI" id="CHEBI:29108"/>
    </cofactor>
    <text evidence="13 16">Binds 2 calcium ions per subunit.</text>
</comment>
<dbReference type="Proteomes" id="UP001605036">
    <property type="component" value="Unassembled WGS sequence"/>
</dbReference>
<dbReference type="CDD" id="cd00693">
    <property type="entry name" value="secretory_peroxidase"/>
    <property type="match status" value="1"/>
</dbReference>
<dbReference type="Pfam" id="PF00141">
    <property type="entry name" value="peroxidase"/>
    <property type="match status" value="1"/>
</dbReference>
<dbReference type="Gene3D" id="1.10.420.10">
    <property type="entry name" value="Peroxidase, domain 2"/>
    <property type="match status" value="1"/>
</dbReference>
<evidence type="ECO:0000256" key="6">
    <source>
        <dbReference type="ARBA" id="ARBA00022723"/>
    </source>
</evidence>
<dbReference type="PROSITE" id="PS50873">
    <property type="entry name" value="PEROXIDASE_4"/>
    <property type="match status" value="1"/>
</dbReference>
<evidence type="ECO:0000256" key="14">
    <source>
        <dbReference type="PIRSR" id="PIRSR600823-4"/>
    </source>
</evidence>
<gene>
    <name evidence="19" type="ORF">R1flu_024942</name>
</gene>
<name>A0ABD1XWC1_9MARC</name>
<dbReference type="PROSITE" id="PS00435">
    <property type="entry name" value="PEROXIDASE_1"/>
    <property type="match status" value="1"/>
</dbReference>
<feature type="binding site" evidence="13">
    <location>
        <position position="90"/>
    </location>
    <ligand>
        <name>Ca(2+)</name>
        <dbReference type="ChEBI" id="CHEBI:29108"/>
        <label>1</label>
    </ligand>
</feature>
<evidence type="ECO:0000256" key="11">
    <source>
        <dbReference type="PIRSR" id="PIRSR600823-1"/>
    </source>
</evidence>
<keyword evidence="16" id="KW-0376">Hydrogen peroxide</keyword>
<comment type="function">
    <text evidence="16">Removal of H(2)O(2), oxidation of toxic reductants, biosynthesis and degradation of lignin, suberization, auxin catabolism, response to environmental stresses such as wounding, pathogen attack and oxidative stress.</text>
</comment>
<sequence>MGRARERGSAGRMGLVHLSILWLVSWQFQELMVGVAAQALQTGYYDVTCPSAKLFIKNTVEQAFLLDNSIAAAIIRLLFHDCFAGGCDASILLDGPNSEKQAIPNLTVRGYEVIDNAKVQIESLCPGIVSCSDTLVLAAAYSAELLGGPAYNPALGRLDSLTPGIVNLPAPSDGVAATTAMFIANGLDQTDMVILLGAHSVGQSQCQFFSNRLYNFNNSGGPDPSLNSTYLATLQNLCPNNGTGTTAVPLDVQSEFILDSKYYSTILEGKGVLTIDADMAANPGTRNVVSNLAGISTDLNITFPTVFVSSMDKLSRLGLRGLLDGEVRKICSTVN</sequence>
<evidence type="ECO:0000256" key="5">
    <source>
        <dbReference type="ARBA" id="ARBA00022617"/>
    </source>
</evidence>
<dbReference type="GO" id="GO:0046872">
    <property type="term" value="F:metal ion binding"/>
    <property type="evidence" value="ECO:0007669"/>
    <property type="project" value="UniProtKB-UniRule"/>
</dbReference>
<evidence type="ECO:0000259" key="18">
    <source>
        <dbReference type="PROSITE" id="PS50873"/>
    </source>
</evidence>
<dbReference type="PRINTS" id="PR00461">
    <property type="entry name" value="PLPEROXIDASE"/>
</dbReference>
<evidence type="ECO:0000256" key="12">
    <source>
        <dbReference type="PIRSR" id="PIRSR600823-2"/>
    </source>
</evidence>
<keyword evidence="6 13" id="KW-0479">Metal-binding</keyword>
<dbReference type="GO" id="GO:0020037">
    <property type="term" value="F:heme binding"/>
    <property type="evidence" value="ECO:0007669"/>
    <property type="project" value="UniProtKB-UniRule"/>
</dbReference>
<dbReference type="InterPro" id="IPR000823">
    <property type="entry name" value="Peroxidase_pln"/>
</dbReference>
<feature type="binding site" description="axial binding residue" evidence="13">
    <location>
        <position position="199"/>
    </location>
    <ligand>
        <name>heme b</name>
        <dbReference type="ChEBI" id="CHEBI:60344"/>
    </ligand>
    <ligandPart>
        <name>Fe</name>
        <dbReference type="ChEBI" id="CHEBI:18248"/>
    </ligandPart>
</feature>
<evidence type="ECO:0000256" key="15">
    <source>
        <dbReference type="PIRSR" id="PIRSR600823-5"/>
    </source>
</evidence>
<keyword evidence="20" id="KW-1185">Reference proteome</keyword>
<evidence type="ECO:0000256" key="7">
    <source>
        <dbReference type="ARBA" id="ARBA00022729"/>
    </source>
</evidence>
<accession>A0ABD1XWC1</accession>
<dbReference type="InterPro" id="IPR002016">
    <property type="entry name" value="Haem_peroxidase"/>
</dbReference>
<comment type="caution">
    <text evidence="19">The sequence shown here is derived from an EMBL/GenBank/DDBJ whole genome shotgun (WGS) entry which is preliminary data.</text>
</comment>
<feature type="binding site" evidence="13">
    <location>
        <position position="81"/>
    </location>
    <ligand>
        <name>Ca(2+)</name>
        <dbReference type="ChEBI" id="CHEBI:29108"/>
        <label>1</label>
    </ligand>
</feature>
<keyword evidence="5 16" id="KW-0349">Heme</keyword>
<keyword evidence="16" id="KW-0964">Secreted</keyword>
<dbReference type="PROSITE" id="PS00436">
    <property type="entry name" value="PEROXIDASE_2"/>
    <property type="match status" value="1"/>
</dbReference>
<keyword evidence="13 16" id="KW-0106">Calcium</keyword>
<feature type="chain" id="PRO_5044743705" description="Peroxidase" evidence="17">
    <location>
        <begin position="38"/>
        <end position="335"/>
    </location>
</feature>
<dbReference type="EC" id="1.11.1.7" evidence="3 16"/>
<dbReference type="PANTHER" id="PTHR31517">
    <property type="match status" value="1"/>
</dbReference>
<feature type="disulfide bond" evidence="15">
    <location>
        <begin position="131"/>
        <end position="331"/>
    </location>
</feature>
<feature type="disulfide bond" evidence="15">
    <location>
        <begin position="206"/>
        <end position="238"/>
    </location>
</feature>
<feature type="disulfide bond" evidence="15">
    <location>
        <begin position="82"/>
        <end position="87"/>
    </location>
</feature>
<evidence type="ECO:0000256" key="8">
    <source>
        <dbReference type="ARBA" id="ARBA00023002"/>
    </source>
</evidence>
<dbReference type="SUPFAM" id="SSF48113">
    <property type="entry name" value="Heme-dependent peroxidases"/>
    <property type="match status" value="1"/>
</dbReference>
<dbReference type="InterPro" id="IPR019793">
    <property type="entry name" value="Peroxidases_heam-ligand_BS"/>
</dbReference>
<comment type="similarity">
    <text evidence="2">Belongs to the peroxidase family. Ascorbate peroxidase subfamily.</text>
</comment>
<dbReference type="Gene3D" id="1.10.520.10">
    <property type="match status" value="1"/>
</dbReference>
<evidence type="ECO:0000256" key="2">
    <source>
        <dbReference type="ARBA" id="ARBA00006873"/>
    </source>
</evidence>
<dbReference type="InterPro" id="IPR010255">
    <property type="entry name" value="Haem_peroxidase_sf"/>
</dbReference>
<feature type="signal peptide" evidence="17">
    <location>
        <begin position="1"/>
        <end position="37"/>
    </location>
</feature>
<dbReference type="EMBL" id="JBHFFA010000007">
    <property type="protein sequence ID" value="KAL2613250.1"/>
    <property type="molecule type" value="Genomic_DNA"/>
</dbReference>
<protein>
    <recommendedName>
        <fullName evidence="3 16">Peroxidase</fullName>
        <ecNumber evidence="3 16">1.11.1.7</ecNumber>
    </recommendedName>
</protein>
<evidence type="ECO:0000313" key="19">
    <source>
        <dbReference type="EMBL" id="KAL2613250.1"/>
    </source>
</evidence>
<comment type="subcellular location">
    <subcellularLocation>
        <location evidence="16">Secreted</location>
    </subcellularLocation>
</comment>
<feature type="site" description="Transition state stabilizer" evidence="14">
    <location>
        <position position="76"/>
    </location>
</feature>
<organism evidence="19 20">
    <name type="scientific">Riccia fluitans</name>
    <dbReference type="NCBI Taxonomy" id="41844"/>
    <lineage>
        <taxon>Eukaryota</taxon>
        <taxon>Viridiplantae</taxon>
        <taxon>Streptophyta</taxon>
        <taxon>Embryophyta</taxon>
        <taxon>Marchantiophyta</taxon>
        <taxon>Marchantiopsida</taxon>
        <taxon>Marchantiidae</taxon>
        <taxon>Marchantiales</taxon>
        <taxon>Ricciaceae</taxon>
        <taxon>Riccia</taxon>
    </lineage>
</organism>
<dbReference type="AlphaFoldDB" id="A0ABD1XWC1"/>
<evidence type="ECO:0000256" key="3">
    <source>
        <dbReference type="ARBA" id="ARBA00012313"/>
    </source>
</evidence>
<keyword evidence="4 16" id="KW-0575">Peroxidase</keyword>
<feature type="binding site" evidence="12">
    <location>
        <position position="169"/>
    </location>
    <ligand>
        <name>substrate</name>
    </ligand>
</feature>
<evidence type="ECO:0000256" key="4">
    <source>
        <dbReference type="ARBA" id="ARBA00022559"/>
    </source>
</evidence>
<evidence type="ECO:0000256" key="10">
    <source>
        <dbReference type="ARBA" id="ARBA00023157"/>
    </source>
</evidence>
<keyword evidence="8 16" id="KW-0560">Oxidoreductase</keyword>
<evidence type="ECO:0000313" key="20">
    <source>
        <dbReference type="Proteomes" id="UP001605036"/>
    </source>
</evidence>
<evidence type="ECO:0000256" key="9">
    <source>
        <dbReference type="ARBA" id="ARBA00023004"/>
    </source>
</evidence>
<comment type="catalytic activity">
    <reaction evidence="1 16">
        <text>2 a phenolic donor + H2O2 = 2 a phenolic radical donor + 2 H2O</text>
        <dbReference type="Rhea" id="RHEA:56136"/>
        <dbReference type="ChEBI" id="CHEBI:15377"/>
        <dbReference type="ChEBI" id="CHEBI:16240"/>
        <dbReference type="ChEBI" id="CHEBI:139520"/>
        <dbReference type="ChEBI" id="CHEBI:139521"/>
        <dbReference type="EC" id="1.11.1.7"/>
    </reaction>
</comment>
<dbReference type="InterPro" id="IPR019794">
    <property type="entry name" value="Peroxidases_AS"/>
</dbReference>
<keyword evidence="7 17" id="KW-0732">Signal</keyword>
<evidence type="ECO:0000256" key="13">
    <source>
        <dbReference type="PIRSR" id="PIRSR600823-3"/>
    </source>
</evidence>
<reference evidence="19 20" key="1">
    <citation type="submission" date="2024-09" db="EMBL/GenBank/DDBJ databases">
        <title>Chromosome-scale assembly of Riccia fluitans.</title>
        <authorList>
            <person name="Paukszto L."/>
            <person name="Sawicki J."/>
            <person name="Karawczyk K."/>
            <person name="Piernik-Szablinska J."/>
            <person name="Szczecinska M."/>
            <person name="Mazdziarz M."/>
        </authorList>
    </citation>
    <scope>NUCLEOTIDE SEQUENCE [LARGE SCALE GENOMIC DNA]</scope>
    <source>
        <strain evidence="19">Rf_01</strain>
        <tissue evidence="19">Aerial parts of the thallus</tissue>
    </source>
</reference>
<dbReference type="PANTHER" id="PTHR31517:SF48">
    <property type="entry name" value="PEROXIDASE 16-RELATED"/>
    <property type="match status" value="1"/>
</dbReference>
<dbReference type="GO" id="GO:0005576">
    <property type="term" value="C:extracellular region"/>
    <property type="evidence" value="ECO:0007669"/>
    <property type="project" value="UniProtKB-SubCell"/>
</dbReference>
<dbReference type="FunFam" id="1.10.420.10:FF:000007">
    <property type="entry name" value="Peroxidase"/>
    <property type="match status" value="1"/>
</dbReference>
<keyword evidence="9 13" id="KW-0408">Iron</keyword>
<feature type="binding site" evidence="13">
    <location>
        <position position="259"/>
    </location>
    <ligand>
        <name>Ca(2+)</name>
        <dbReference type="ChEBI" id="CHEBI:29108"/>
        <label>2</label>
    </ligand>
</feature>
<evidence type="ECO:0000256" key="16">
    <source>
        <dbReference type="RuleBase" id="RU362060"/>
    </source>
</evidence>
<feature type="binding site" evidence="13">
    <location>
        <position position="251"/>
    </location>
    <ligand>
        <name>Ca(2+)</name>
        <dbReference type="ChEBI" id="CHEBI:29108"/>
        <label>2</label>
    </ligand>
</feature>
<comment type="similarity">
    <text evidence="16">Belongs to the peroxidase family. Classical plant (class III) peroxidase subfamily.</text>
</comment>
<evidence type="ECO:0000256" key="1">
    <source>
        <dbReference type="ARBA" id="ARBA00000189"/>
    </source>
</evidence>
<feature type="active site" description="Proton acceptor" evidence="11">
    <location>
        <position position="80"/>
    </location>
</feature>
<evidence type="ECO:0000256" key="17">
    <source>
        <dbReference type="SAM" id="SignalP"/>
    </source>
</evidence>
<proteinExistence type="inferred from homology"/>
<dbReference type="GO" id="GO:0140825">
    <property type="term" value="F:lactoperoxidase activity"/>
    <property type="evidence" value="ECO:0007669"/>
    <property type="project" value="UniProtKB-EC"/>
</dbReference>
<keyword evidence="10 15" id="KW-1015">Disulfide bond</keyword>
<feature type="domain" description="Plant heme peroxidase family profile" evidence="18">
    <location>
        <begin position="39"/>
        <end position="335"/>
    </location>
</feature>
<feature type="binding site" evidence="13">
    <location>
        <position position="99"/>
    </location>
    <ligand>
        <name>Ca(2+)</name>
        <dbReference type="ChEBI" id="CHEBI:29108"/>
        <label>1</label>
    </ligand>
</feature>
<comment type="cofactor">
    <cofactor evidence="13 16">
        <name>heme b</name>
        <dbReference type="ChEBI" id="CHEBI:60344"/>
    </cofactor>
    <text evidence="13 16">Binds 1 heme b (iron(II)-protoporphyrin IX) group per subunit.</text>
</comment>
<feature type="disulfide bond" evidence="15">
    <location>
        <begin position="49"/>
        <end position="125"/>
    </location>
</feature>
<feature type="binding site" evidence="13">
    <location>
        <position position="86"/>
    </location>
    <ligand>
        <name>Ca(2+)</name>
        <dbReference type="ChEBI" id="CHEBI:29108"/>
        <label>1</label>
    </ligand>
</feature>
<dbReference type="InterPro" id="IPR033905">
    <property type="entry name" value="Secretory_peroxidase"/>
</dbReference>
<dbReference type="PRINTS" id="PR00458">
    <property type="entry name" value="PEROXIDASE"/>
</dbReference>
<feature type="binding site" evidence="13">
    <location>
        <position position="88"/>
    </location>
    <ligand>
        <name>Ca(2+)</name>
        <dbReference type="ChEBI" id="CHEBI:29108"/>
        <label>1</label>
    </ligand>
</feature>